<protein>
    <submittedName>
        <fullName evidence="1">Uncharacterized protein</fullName>
    </submittedName>
</protein>
<dbReference type="Proteomes" id="UP000216433">
    <property type="component" value="Unassembled WGS sequence"/>
</dbReference>
<dbReference type="RefSeq" id="WP_095377376.1">
    <property type="nucleotide sequence ID" value="NZ_NJGC01000004.1"/>
</dbReference>
<name>A0A270NLW8_STEMA</name>
<comment type="caution">
    <text evidence="1">The sequence shown here is derived from an EMBL/GenBank/DDBJ whole genome shotgun (WGS) entry which is preliminary data.</text>
</comment>
<reference evidence="1 2" key="1">
    <citation type="submission" date="2017-06" db="EMBL/GenBank/DDBJ databases">
        <title>Genome sequencing and assembly of Stenotrophomonas maltophilia DF07.</title>
        <authorList>
            <person name="Iyer R."/>
        </authorList>
    </citation>
    <scope>NUCLEOTIDE SEQUENCE [LARGE SCALE GENOMIC DNA]</scope>
    <source>
        <strain evidence="1 2">DF07</strain>
    </source>
</reference>
<dbReference type="EMBL" id="NJGC01000004">
    <property type="protein sequence ID" value="PAM73136.1"/>
    <property type="molecule type" value="Genomic_DNA"/>
</dbReference>
<accession>A0A270NLW8</accession>
<dbReference type="AlphaFoldDB" id="A0A270NLW8"/>
<proteinExistence type="predicted"/>
<gene>
    <name evidence="1" type="ORF">CEK00_04630</name>
</gene>
<evidence type="ECO:0000313" key="1">
    <source>
        <dbReference type="EMBL" id="PAM73136.1"/>
    </source>
</evidence>
<organism evidence="1 2">
    <name type="scientific">Stenotrophomonas maltophilia</name>
    <name type="common">Pseudomonas maltophilia</name>
    <name type="synonym">Xanthomonas maltophilia</name>
    <dbReference type="NCBI Taxonomy" id="40324"/>
    <lineage>
        <taxon>Bacteria</taxon>
        <taxon>Pseudomonadati</taxon>
        <taxon>Pseudomonadota</taxon>
        <taxon>Gammaproteobacteria</taxon>
        <taxon>Lysobacterales</taxon>
        <taxon>Lysobacteraceae</taxon>
        <taxon>Stenotrophomonas</taxon>
        <taxon>Stenotrophomonas maltophilia group</taxon>
    </lineage>
</organism>
<sequence>MPVRDEDLRPAGPWPLGINNVAGEGALPTDENGIPRALREADNVDLDVAGRPRRRRGHQRFRPGALTHSLWSHEHLQYGLFVDGGQLHALHADERVETLGIDVGLDPLSYTLIGDRVFFSNSSSCGVLDIDLQGHSWSPEHPAGQPVMAPSAASALAPGQYQVAVTFMDRLGRESGSTLAAVIDIAEGGGFELNDIPLPVAPDTASVAVYVSGPNDQVLRQYVILPAGTRSAPVLSAGEGRALTTQFLRPLPPGHIVRGAHGRQFVASGQEVLWSEALRYGMFRPSTNRMRFNAPIDLMEPIGDGLQDGAGLYVAAGARTYWYAGADPKDFSQAVARGSGAVPGSAMVVNGDVVGLQSAAPVLVWLARDGYFCIGLPGGQVQVLKKGEAVVDDADHAALLLRHQDGLSQLVAALRAPKGQALAVTDRAVAHVIHRDP</sequence>
<evidence type="ECO:0000313" key="2">
    <source>
        <dbReference type="Proteomes" id="UP000216433"/>
    </source>
</evidence>